<protein>
    <submittedName>
        <fullName evidence="4">Phthiotriol/phenolphthiotriol dimycocerosates methyltransferase</fullName>
    </submittedName>
</protein>
<dbReference type="PANTHER" id="PTHR44068:SF1">
    <property type="entry name" value="HYPOTHETICAL LOC100005854"/>
    <property type="match status" value="1"/>
</dbReference>
<dbReference type="Proteomes" id="UP000467260">
    <property type="component" value="Chromosome"/>
</dbReference>
<dbReference type="InterPro" id="IPR054877">
    <property type="entry name" value="PthPhpthDimycoMt"/>
</dbReference>
<dbReference type="InterPro" id="IPR013216">
    <property type="entry name" value="Methyltransf_11"/>
</dbReference>
<evidence type="ECO:0000256" key="2">
    <source>
        <dbReference type="ARBA" id="ARBA00022679"/>
    </source>
</evidence>
<organism evidence="4 5">
    <name type="scientific">Mycolicibacter hiberniae</name>
    <dbReference type="NCBI Taxonomy" id="29314"/>
    <lineage>
        <taxon>Bacteria</taxon>
        <taxon>Bacillati</taxon>
        <taxon>Actinomycetota</taxon>
        <taxon>Actinomycetes</taxon>
        <taxon>Mycobacteriales</taxon>
        <taxon>Mycobacteriaceae</taxon>
        <taxon>Mycolicibacter</taxon>
    </lineage>
</organism>
<dbReference type="EMBL" id="AP022609">
    <property type="protein sequence ID" value="BBZ23232.1"/>
    <property type="molecule type" value="Genomic_DNA"/>
</dbReference>
<keyword evidence="1 4" id="KW-0489">Methyltransferase</keyword>
<dbReference type="InterPro" id="IPR029063">
    <property type="entry name" value="SAM-dependent_MTases_sf"/>
</dbReference>
<evidence type="ECO:0000256" key="1">
    <source>
        <dbReference type="ARBA" id="ARBA00022603"/>
    </source>
</evidence>
<dbReference type="PANTHER" id="PTHR44068">
    <property type="entry name" value="ZGC:194242"/>
    <property type="match status" value="1"/>
</dbReference>
<accession>A0A7I7X199</accession>
<name>A0A7I7X199_9MYCO</name>
<gene>
    <name evidence="4" type="ORF">MHIB_16500</name>
</gene>
<dbReference type="Pfam" id="PF08241">
    <property type="entry name" value="Methyltransf_11"/>
    <property type="match status" value="1"/>
</dbReference>
<dbReference type="SUPFAM" id="SSF53335">
    <property type="entry name" value="S-adenosyl-L-methionine-dependent methyltransferases"/>
    <property type="match status" value="1"/>
</dbReference>
<evidence type="ECO:0000259" key="3">
    <source>
        <dbReference type="Pfam" id="PF08241"/>
    </source>
</evidence>
<dbReference type="GO" id="GO:0003838">
    <property type="term" value="F:sterol 24-C-methyltransferase activity"/>
    <property type="evidence" value="ECO:0007669"/>
    <property type="project" value="TreeGrafter"/>
</dbReference>
<dbReference type="KEGG" id="mhib:MHIB_16500"/>
<keyword evidence="2 4" id="KW-0808">Transferase</keyword>
<dbReference type="CDD" id="cd02440">
    <property type="entry name" value="AdoMet_MTases"/>
    <property type="match status" value="1"/>
</dbReference>
<evidence type="ECO:0000313" key="5">
    <source>
        <dbReference type="Proteomes" id="UP000467260"/>
    </source>
</evidence>
<reference evidence="4 5" key="1">
    <citation type="journal article" date="2019" name="Emerg. Microbes Infect.">
        <title>Comprehensive subspecies identification of 175 nontuberculous mycobacteria species based on 7547 genomic profiles.</title>
        <authorList>
            <person name="Matsumoto Y."/>
            <person name="Kinjo T."/>
            <person name="Motooka D."/>
            <person name="Nabeya D."/>
            <person name="Jung N."/>
            <person name="Uechi K."/>
            <person name="Horii T."/>
            <person name="Iida T."/>
            <person name="Fujita J."/>
            <person name="Nakamura S."/>
        </authorList>
    </citation>
    <scope>NUCLEOTIDE SEQUENCE [LARGE SCALE GENOMIC DNA]</scope>
    <source>
        <strain evidence="4 5">JCM 13571</strain>
    </source>
</reference>
<dbReference type="GO" id="GO:0032259">
    <property type="term" value="P:methylation"/>
    <property type="evidence" value="ECO:0007669"/>
    <property type="project" value="UniProtKB-KW"/>
</dbReference>
<evidence type="ECO:0000313" key="4">
    <source>
        <dbReference type="EMBL" id="BBZ23232.1"/>
    </source>
</evidence>
<dbReference type="AlphaFoldDB" id="A0A7I7X199"/>
<dbReference type="Gene3D" id="3.40.50.150">
    <property type="entry name" value="Vaccinia Virus protein VP39"/>
    <property type="match status" value="1"/>
</dbReference>
<dbReference type="GO" id="GO:0016126">
    <property type="term" value="P:sterol biosynthetic process"/>
    <property type="evidence" value="ECO:0007669"/>
    <property type="project" value="TreeGrafter"/>
</dbReference>
<keyword evidence="5" id="KW-1185">Reference proteome</keyword>
<proteinExistence type="predicted"/>
<sequence>MPTMNRLIFNPVTHRVLTNPFVYNLVFTSFVNKRFSTQTRMLSGDDWLFLNYGYEEDPPMAVPLDPSDEPNRFFIQQYHRTAAQVDLAGKKVLEVSCGHGGGASYVMRTFKPAAYTGLDLNETAIEFCRTRHQLPGLDFVQGDAENLPFDDGSFDVVLHVEASHLYPHPARFFDGAARVLAPGGHFLYTDFRRRSELDRWDAELAGAGLRLVSQEDISMDVLRGNEKNLDRKQSMIAHHGNVARLASAATDWTFNGALRNGEFVYRLYCFAKD</sequence>
<dbReference type="InterPro" id="IPR050447">
    <property type="entry name" value="Erg6_SMT_methyltransf"/>
</dbReference>
<feature type="domain" description="Methyltransferase type 11" evidence="3">
    <location>
        <begin position="93"/>
        <end position="187"/>
    </location>
</feature>
<dbReference type="NCBIfam" id="NF045823">
    <property type="entry name" value="PthPhpthDimycoMt"/>
    <property type="match status" value="1"/>
</dbReference>